<sequence length="158" mass="18543">MQLDKILDVIISKEVYKEVKVECKLPYHPFELVRNIVEKIKTDKDFGKEYKEELSKQLQKQGYEHLEVIGIDSYSNCLVVRYTAYYTGRKEHPEIHLKTLLSLYEGQGNDIHDPDVFDEIVEKARQDLGEKIKNDNEERLNHFATLFKEAIDKDLVIG</sequence>
<reference evidence="1" key="1">
    <citation type="submission" date="2020-06" db="EMBL/GenBank/DDBJ databases">
        <title>Unique genomic features of the anaerobic methanotrophic archaea.</title>
        <authorList>
            <person name="Chadwick G.L."/>
            <person name="Skennerton C.T."/>
            <person name="Laso-Perez R."/>
            <person name="Leu A.O."/>
            <person name="Speth D.R."/>
            <person name="Yu H."/>
            <person name="Morgan-Lang C."/>
            <person name="Hatzenpichler R."/>
            <person name="Goudeau D."/>
            <person name="Malmstrom R."/>
            <person name="Brazelton W.J."/>
            <person name="Woyke T."/>
            <person name="Hallam S.J."/>
            <person name="Tyson G.W."/>
            <person name="Wegener G."/>
            <person name="Boetius A."/>
            <person name="Orphan V."/>
        </authorList>
    </citation>
    <scope>NUCLEOTIDE SEQUENCE</scope>
</reference>
<organism evidence="1">
    <name type="scientific">Candidatus Methanophagaceae archaeon ANME-1 ERB6</name>
    <dbReference type="NCBI Taxonomy" id="2759912"/>
    <lineage>
        <taxon>Archaea</taxon>
        <taxon>Methanobacteriati</taxon>
        <taxon>Methanobacteriota</taxon>
        <taxon>Stenosarchaea group</taxon>
        <taxon>Methanomicrobia</taxon>
        <taxon>Candidatus Methanophagales</taxon>
        <taxon>Candidatus Methanophagaceae</taxon>
    </lineage>
</organism>
<protein>
    <submittedName>
        <fullName evidence="1">Uncharacterized protein</fullName>
    </submittedName>
</protein>
<proteinExistence type="predicted"/>
<name>A0A7G9YTE6_9EURY</name>
<accession>A0A7G9YTE6</accession>
<evidence type="ECO:0000313" key="1">
    <source>
        <dbReference type="EMBL" id="QNO51280.1"/>
    </source>
</evidence>
<gene>
    <name evidence="1" type="ORF">ILBEGJOJ_00010</name>
</gene>
<dbReference type="EMBL" id="MT631465">
    <property type="protein sequence ID" value="QNO51280.1"/>
    <property type="molecule type" value="Genomic_DNA"/>
</dbReference>
<dbReference type="AlphaFoldDB" id="A0A7G9YTE6"/>